<evidence type="ECO:0000313" key="2">
    <source>
        <dbReference type="EMBL" id="KAK3591452.1"/>
    </source>
</evidence>
<protein>
    <submittedName>
        <fullName evidence="2">Uncharacterized protein</fullName>
    </submittedName>
</protein>
<organism evidence="2 3">
    <name type="scientific">Potamilus streckersoni</name>
    <dbReference type="NCBI Taxonomy" id="2493646"/>
    <lineage>
        <taxon>Eukaryota</taxon>
        <taxon>Metazoa</taxon>
        <taxon>Spiralia</taxon>
        <taxon>Lophotrochozoa</taxon>
        <taxon>Mollusca</taxon>
        <taxon>Bivalvia</taxon>
        <taxon>Autobranchia</taxon>
        <taxon>Heteroconchia</taxon>
        <taxon>Palaeoheterodonta</taxon>
        <taxon>Unionida</taxon>
        <taxon>Unionoidea</taxon>
        <taxon>Unionidae</taxon>
        <taxon>Ambleminae</taxon>
        <taxon>Lampsilini</taxon>
        <taxon>Potamilus</taxon>
    </lineage>
</organism>
<keyword evidence="3" id="KW-1185">Reference proteome</keyword>
<keyword evidence="1" id="KW-1133">Transmembrane helix</keyword>
<comment type="caution">
    <text evidence="2">The sequence shown here is derived from an EMBL/GenBank/DDBJ whole genome shotgun (WGS) entry which is preliminary data.</text>
</comment>
<dbReference type="EMBL" id="JAEAOA010001959">
    <property type="protein sequence ID" value="KAK3591452.1"/>
    <property type="molecule type" value="Genomic_DNA"/>
</dbReference>
<feature type="transmembrane region" description="Helical" evidence="1">
    <location>
        <begin position="68"/>
        <end position="92"/>
    </location>
</feature>
<keyword evidence="1" id="KW-0472">Membrane</keyword>
<reference evidence="2" key="3">
    <citation type="submission" date="2023-05" db="EMBL/GenBank/DDBJ databases">
        <authorList>
            <person name="Smith C.H."/>
        </authorList>
    </citation>
    <scope>NUCLEOTIDE SEQUENCE</scope>
    <source>
        <strain evidence="2">CHS0354</strain>
        <tissue evidence="2">Mantle</tissue>
    </source>
</reference>
<dbReference type="Proteomes" id="UP001195483">
    <property type="component" value="Unassembled WGS sequence"/>
</dbReference>
<sequence>MTLLYFGVTAAQWVEYWTLNRKDTGLLPTRNAQVSCHDMIYRWKRHLAPVSTENANKSKPNQILLDKLIEYVAIFIEFIFVFNGSVIVSYIFGHTLNNCLKILCIQKND</sequence>
<evidence type="ECO:0000313" key="3">
    <source>
        <dbReference type="Proteomes" id="UP001195483"/>
    </source>
</evidence>
<reference evidence="2" key="1">
    <citation type="journal article" date="2021" name="Genome Biol. Evol.">
        <title>A High-Quality Reference Genome for a Parasitic Bivalve with Doubly Uniparental Inheritance (Bivalvia: Unionida).</title>
        <authorList>
            <person name="Smith C.H."/>
        </authorList>
    </citation>
    <scope>NUCLEOTIDE SEQUENCE</scope>
    <source>
        <strain evidence="2">CHS0354</strain>
    </source>
</reference>
<accession>A0AAE0VW77</accession>
<proteinExistence type="predicted"/>
<gene>
    <name evidence="2" type="ORF">CHS0354_033453</name>
</gene>
<evidence type="ECO:0000256" key="1">
    <source>
        <dbReference type="SAM" id="Phobius"/>
    </source>
</evidence>
<keyword evidence="1" id="KW-0812">Transmembrane</keyword>
<dbReference type="AlphaFoldDB" id="A0AAE0VW77"/>
<name>A0AAE0VW77_9BIVA</name>
<reference evidence="2" key="2">
    <citation type="journal article" date="2021" name="Genome Biol. Evol.">
        <title>Developing a high-quality reference genome for a parasitic bivalve with doubly uniparental inheritance (Bivalvia: Unionida).</title>
        <authorList>
            <person name="Smith C.H."/>
        </authorList>
    </citation>
    <scope>NUCLEOTIDE SEQUENCE</scope>
    <source>
        <strain evidence="2">CHS0354</strain>
        <tissue evidence="2">Mantle</tissue>
    </source>
</reference>